<comment type="caution">
    <text evidence="2">The sequence shown here is derived from an EMBL/GenBank/DDBJ whole genome shotgun (WGS) entry which is preliminary data.</text>
</comment>
<gene>
    <name evidence="2" type="ORF">O181_014889</name>
</gene>
<evidence type="ECO:0000313" key="2">
    <source>
        <dbReference type="EMBL" id="MBW0475174.1"/>
    </source>
</evidence>
<dbReference type="Proteomes" id="UP000765509">
    <property type="component" value="Unassembled WGS sequence"/>
</dbReference>
<dbReference type="EMBL" id="AVOT02004013">
    <property type="protein sequence ID" value="MBW0475174.1"/>
    <property type="molecule type" value="Genomic_DNA"/>
</dbReference>
<dbReference type="AlphaFoldDB" id="A0A9Q3C0Z0"/>
<keyword evidence="3" id="KW-1185">Reference proteome</keyword>
<sequence>MAFGPYSLSLATHGPKHHLWPQAISYNHWPFWLILHLTINQANTFVLGLGGPSGLSRASVPSSHHQGLWLNPVDYGVYGLNGLFGPFRPLMISMAHGLWDPQVPFGLNPMGKSISPQGQVGPPEPNFSPNVINPKMAKEDPRTQIGHFQPMASGTHQRPPAQVKQGFPSIQGKTSPSSMYTVPKDPGVVNIWYNIPLCTTFAQQSNDYAFKTQLCLSN</sequence>
<proteinExistence type="predicted"/>
<organism evidence="2 3">
    <name type="scientific">Austropuccinia psidii MF-1</name>
    <dbReference type="NCBI Taxonomy" id="1389203"/>
    <lineage>
        <taxon>Eukaryota</taxon>
        <taxon>Fungi</taxon>
        <taxon>Dikarya</taxon>
        <taxon>Basidiomycota</taxon>
        <taxon>Pucciniomycotina</taxon>
        <taxon>Pucciniomycetes</taxon>
        <taxon>Pucciniales</taxon>
        <taxon>Sphaerophragmiaceae</taxon>
        <taxon>Austropuccinia</taxon>
    </lineage>
</organism>
<feature type="region of interest" description="Disordered" evidence="1">
    <location>
        <begin position="151"/>
        <end position="179"/>
    </location>
</feature>
<reference evidence="2" key="1">
    <citation type="submission" date="2021-03" db="EMBL/GenBank/DDBJ databases">
        <title>Draft genome sequence of rust myrtle Austropuccinia psidii MF-1, a brazilian biotype.</title>
        <authorList>
            <person name="Quecine M.C."/>
            <person name="Pachon D.M.R."/>
            <person name="Bonatelli M.L."/>
            <person name="Correr F.H."/>
            <person name="Franceschini L.M."/>
            <person name="Leite T.F."/>
            <person name="Margarido G.R.A."/>
            <person name="Almeida C.A."/>
            <person name="Ferrarezi J.A."/>
            <person name="Labate C.A."/>
        </authorList>
    </citation>
    <scope>NUCLEOTIDE SEQUENCE</scope>
    <source>
        <strain evidence="2">MF-1</strain>
    </source>
</reference>
<name>A0A9Q3C0Z0_9BASI</name>
<evidence type="ECO:0000313" key="3">
    <source>
        <dbReference type="Proteomes" id="UP000765509"/>
    </source>
</evidence>
<protein>
    <submittedName>
        <fullName evidence="2">Uncharacterized protein</fullName>
    </submittedName>
</protein>
<accession>A0A9Q3C0Z0</accession>
<evidence type="ECO:0000256" key="1">
    <source>
        <dbReference type="SAM" id="MobiDB-lite"/>
    </source>
</evidence>